<evidence type="ECO:0000313" key="2">
    <source>
        <dbReference type="EMBL" id="EFP00755.1"/>
    </source>
</evidence>
<dbReference type="AlphaFoldDB" id="E3MEW9"/>
<sequence>MMLCFFLFEFLVFIYDTKLLRDSTVVPFLSYLSISSTPLIKEKLRDEAAAEERESPVVLFIFLTDGKCFNLRRLKHLMALRGRSIFPKGEGCHGAKI</sequence>
<gene>
    <name evidence="2" type="ORF">CRE_21131</name>
</gene>
<feature type="chain" id="PRO_5003176966" evidence="1">
    <location>
        <begin position="20"/>
        <end position="97"/>
    </location>
</feature>
<evidence type="ECO:0000256" key="1">
    <source>
        <dbReference type="SAM" id="SignalP"/>
    </source>
</evidence>
<dbReference type="EMBL" id="DS268440">
    <property type="protein sequence ID" value="EFP00755.1"/>
    <property type="molecule type" value="Genomic_DNA"/>
</dbReference>
<evidence type="ECO:0000313" key="3">
    <source>
        <dbReference type="Proteomes" id="UP000008281"/>
    </source>
</evidence>
<feature type="signal peptide" evidence="1">
    <location>
        <begin position="1"/>
        <end position="19"/>
    </location>
</feature>
<dbReference type="InParanoid" id="E3MEW9"/>
<keyword evidence="3" id="KW-1185">Reference proteome</keyword>
<reference evidence="2" key="1">
    <citation type="submission" date="2007-07" db="EMBL/GenBank/DDBJ databases">
        <title>PCAP assembly of the Caenorhabditis remanei genome.</title>
        <authorList>
            <consortium name="The Caenorhabditis remanei Sequencing Consortium"/>
            <person name="Wilson R.K."/>
        </authorList>
    </citation>
    <scope>NUCLEOTIDE SEQUENCE [LARGE SCALE GENOMIC DNA]</scope>
    <source>
        <strain evidence="2">PB4641</strain>
    </source>
</reference>
<dbReference type="Proteomes" id="UP000008281">
    <property type="component" value="Unassembled WGS sequence"/>
</dbReference>
<accession>E3MEW9</accession>
<keyword evidence="1" id="KW-0732">Signal</keyword>
<name>E3MEW9_CAERE</name>
<protein>
    <submittedName>
        <fullName evidence="2">Uncharacterized protein</fullName>
    </submittedName>
</protein>
<proteinExistence type="predicted"/>
<organism evidence="3">
    <name type="scientific">Caenorhabditis remanei</name>
    <name type="common">Caenorhabditis vulgaris</name>
    <dbReference type="NCBI Taxonomy" id="31234"/>
    <lineage>
        <taxon>Eukaryota</taxon>
        <taxon>Metazoa</taxon>
        <taxon>Ecdysozoa</taxon>
        <taxon>Nematoda</taxon>
        <taxon>Chromadorea</taxon>
        <taxon>Rhabditida</taxon>
        <taxon>Rhabditina</taxon>
        <taxon>Rhabditomorpha</taxon>
        <taxon>Rhabditoidea</taxon>
        <taxon>Rhabditidae</taxon>
        <taxon>Peloderinae</taxon>
        <taxon>Caenorhabditis</taxon>
    </lineage>
</organism>
<dbReference type="HOGENOM" id="CLU_2361701_0_0_1"/>